<accession>A0AAV5WEG5</accession>
<proteinExistence type="predicted"/>
<keyword evidence="2" id="KW-1185">Reference proteome</keyword>
<organism evidence="1 2">
    <name type="scientific">Pristionchus fissidentatus</name>
    <dbReference type="NCBI Taxonomy" id="1538716"/>
    <lineage>
        <taxon>Eukaryota</taxon>
        <taxon>Metazoa</taxon>
        <taxon>Ecdysozoa</taxon>
        <taxon>Nematoda</taxon>
        <taxon>Chromadorea</taxon>
        <taxon>Rhabditida</taxon>
        <taxon>Rhabditina</taxon>
        <taxon>Diplogasteromorpha</taxon>
        <taxon>Diplogasteroidea</taxon>
        <taxon>Neodiplogasteridae</taxon>
        <taxon>Pristionchus</taxon>
    </lineage>
</organism>
<gene>
    <name evidence="1" type="ORF">PFISCL1PPCAC_21180</name>
</gene>
<dbReference type="EMBL" id="BTSY01000005">
    <property type="protein sequence ID" value="GMT29883.1"/>
    <property type="molecule type" value="Genomic_DNA"/>
</dbReference>
<reference evidence="1" key="1">
    <citation type="submission" date="2023-10" db="EMBL/GenBank/DDBJ databases">
        <title>Genome assembly of Pristionchus species.</title>
        <authorList>
            <person name="Yoshida K."/>
            <person name="Sommer R.J."/>
        </authorList>
    </citation>
    <scope>NUCLEOTIDE SEQUENCE</scope>
    <source>
        <strain evidence="1">RS5133</strain>
    </source>
</reference>
<dbReference type="AlphaFoldDB" id="A0AAV5WEG5"/>
<feature type="non-terminal residue" evidence="1">
    <location>
        <position position="119"/>
    </location>
</feature>
<evidence type="ECO:0000313" key="2">
    <source>
        <dbReference type="Proteomes" id="UP001432322"/>
    </source>
</evidence>
<name>A0AAV5WEG5_9BILA</name>
<comment type="caution">
    <text evidence="1">The sequence shown here is derived from an EMBL/GenBank/DDBJ whole genome shotgun (WGS) entry which is preliminary data.</text>
</comment>
<feature type="non-terminal residue" evidence="1">
    <location>
        <position position="1"/>
    </location>
</feature>
<sequence length="119" mass="13613">GDKSELSLTDEILRKLLNNKSDVFISRRCVKVTAAGLRTVWEDLLNGKFDGLRIIVSEAVADELFNLIRAPVENSSEDKIEVEGRVDKSTKYEICRGPYLRNFVSMSRIYEGRRWTSSQ</sequence>
<protein>
    <submittedName>
        <fullName evidence="1">Uncharacterized protein</fullName>
    </submittedName>
</protein>
<evidence type="ECO:0000313" key="1">
    <source>
        <dbReference type="EMBL" id="GMT29883.1"/>
    </source>
</evidence>
<dbReference type="Proteomes" id="UP001432322">
    <property type="component" value="Unassembled WGS sequence"/>
</dbReference>